<proteinExistence type="predicted"/>
<accession>A0A3M7RB66</accession>
<name>A0A3M7RB66_BRAPC</name>
<gene>
    <name evidence="1" type="ORF">BpHYR1_031747</name>
</gene>
<dbReference type="EMBL" id="REGN01003783">
    <property type="protein sequence ID" value="RNA20780.1"/>
    <property type="molecule type" value="Genomic_DNA"/>
</dbReference>
<evidence type="ECO:0000313" key="1">
    <source>
        <dbReference type="EMBL" id="RNA20780.1"/>
    </source>
</evidence>
<keyword evidence="2" id="KW-1185">Reference proteome</keyword>
<sequence>MHVLPMFVTPVGVEDWDCRVVDGVETGLVEGSEDGKEVVEIMGIDICRLSHLPVGSLRRFDMDLGCMDFCFHILVLCIPEDTDRIALNSI</sequence>
<dbReference type="AlphaFoldDB" id="A0A3M7RB66"/>
<protein>
    <submittedName>
        <fullName evidence="1">Uncharacterized protein</fullName>
    </submittedName>
</protein>
<reference evidence="1 2" key="1">
    <citation type="journal article" date="2018" name="Sci. Rep.">
        <title>Genomic signatures of local adaptation to the degree of environmental predictability in rotifers.</title>
        <authorList>
            <person name="Franch-Gras L."/>
            <person name="Hahn C."/>
            <person name="Garcia-Roger E.M."/>
            <person name="Carmona M.J."/>
            <person name="Serra M."/>
            <person name="Gomez A."/>
        </authorList>
    </citation>
    <scope>NUCLEOTIDE SEQUENCE [LARGE SCALE GENOMIC DNA]</scope>
    <source>
        <strain evidence="1">HYR1</strain>
    </source>
</reference>
<organism evidence="1 2">
    <name type="scientific">Brachionus plicatilis</name>
    <name type="common">Marine rotifer</name>
    <name type="synonym">Brachionus muelleri</name>
    <dbReference type="NCBI Taxonomy" id="10195"/>
    <lineage>
        <taxon>Eukaryota</taxon>
        <taxon>Metazoa</taxon>
        <taxon>Spiralia</taxon>
        <taxon>Gnathifera</taxon>
        <taxon>Rotifera</taxon>
        <taxon>Eurotatoria</taxon>
        <taxon>Monogononta</taxon>
        <taxon>Pseudotrocha</taxon>
        <taxon>Ploima</taxon>
        <taxon>Brachionidae</taxon>
        <taxon>Brachionus</taxon>
    </lineage>
</organism>
<dbReference type="Proteomes" id="UP000276133">
    <property type="component" value="Unassembled WGS sequence"/>
</dbReference>
<evidence type="ECO:0000313" key="2">
    <source>
        <dbReference type="Proteomes" id="UP000276133"/>
    </source>
</evidence>
<comment type="caution">
    <text evidence="1">The sequence shown here is derived from an EMBL/GenBank/DDBJ whole genome shotgun (WGS) entry which is preliminary data.</text>
</comment>